<evidence type="ECO:0008006" key="5">
    <source>
        <dbReference type="Google" id="ProtNLM"/>
    </source>
</evidence>
<name>A0ABP3F716_9ACTN</name>
<gene>
    <name evidence="3" type="ORF">GCM10010302_40240</name>
</gene>
<evidence type="ECO:0000256" key="2">
    <source>
        <dbReference type="SAM" id="Phobius"/>
    </source>
</evidence>
<feature type="compositionally biased region" description="Basic and acidic residues" evidence="1">
    <location>
        <begin position="184"/>
        <end position="197"/>
    </location>
</feature>
<sequence>MARAGRPQGAPKGRSQAANDLAELLRQITGGLTVRELAQRFGGGKTAWSEYRSGARIIPLGRLGLVVKECVRDPRGRQQLLTRARALHARALTADAEAEAEATPAPGLEEALRRAQEDLATSGRLVEGLLSLMAMLQDQAKVPEPEAAGAPAASGAPPERLRGRLDQALDQLVAARAAEESARRAVSDARAQREAAARHRLPVLAPRPAGAPGPEPGGVPPATADRPLSTELIRLRHSLEQQREDARWLWRRTGYDRAGHEVIEGVVLERLDRLPAVPAAPVPRHPRPARTPLAVLTALLALAVIAGATLAGVLIGHRHTVLATETPAPGPVPPRQGTPATPTPSASPSPTPSPSPSPSPSPDPAPPFPGPLPTPATPTPAAPSTTPVPQSPAGTAYAVSQDRRSVLRWTARDGTWKVIGPAAEKVYAGTAGLFATNTGDGRIFKYDEPSSSWSQIGFPGDQFVTAGDALYGITEHRDAVMRWTGQGTEWVRIGTAAARLYAGGAGLFATSPATGALFRYTGFGDSWVDAGGPGADFAVGPDYVARLSPDGREIWQANAKGSNWRRIGGPARTLYAGGAGLFAVDSTTGRILKYANVPDVWTPIGPAGVGLTVGTDSVYRIGEDLTVSRWTGQGSEWTPLGISASSIATTD</sequence>
<protein>
    <recommendedName>
        <fullName evidence="5">HTH cro/C1-type domain-containing protein</fullName>
    </recommendedName>
</protein>
<feature type="region of interest" description="Disordered" evidence="1">
    <location>
        <begin position="184"/>
        <end position="224"/>
    </location>
</feature>
<evidence type="ECO:0000313" key="4">
    <source>
        <dbReference type="Proteomes" id="UP001501867"/>
    </source>
</evidence>
<dbReference type="Proteomes" id="UP001501867">
    <property type="component" value="Unassembled WGS sequence"/>
</dbReference>
<keyword evidence="2" id="KW-0812">Transmembrane</keyword>
<keyword evidence="2" id="KW-1133">Transmembrane helix</keyword>
<organism evidence="3 4">
    <name type="scientific">Streptomyces polychromogenes</name>
    <dbReference type="NCBI Taxonomy" id="67342"/>
    <lineage>
        <taxon>Bacteria</taxon>
        <taxon>Bacillati</taxon>
        <taxon>Actinomycetota</taxon>
        <taxon>Actinomycetes</taxon>
        <taxon>Kitasatosporales</taxon>
        <taxon>Streptomycetaceae</taxon>
        <taxon>Streptomyces</taxon>
    </lineage>
</organism>
<reference evidence="4" key="1">
    <citation type="journal article" date="2019" name="Int. J. Syst. Evol. Microbiol.">
        <title>The Global Catalogue of Microorganisms (GCM) 10K type strain sequencing project: providing services to taxonomists for standard genome sequencing and annotation.</title>
        <authorList>
            <consortium name="The Broad Institute Genomics Platform"/>
            <consortium name="The Broad Institute Genome Sequencing Center for Infectious Disease"/>
            <person name="Wu L."/>
            <person name="Ma J."/>
        </authorList>
    </citation>
    <scope>NUCLEOTIDE SEQUENCE [LARGE SCALE GENOMIC DNA]</scope>
    <source>
        <strain evidence="4">JCM 4505</strain>
    </source>
</reference>
<accession>A0ABP3F716</accession>
<proteinExistence type="predicted"/>
<dbReference type="SUPFAM" id="SSF63829">
    <property type="entry name" value="Calcium-dependent phosphotriesterase"/>
    <property type="match status" value="1"/>
</dbReference>
<evidence type="ECO:0000256" key="1">
    <source>
        <dbReference type="SAM" id="MobiDB-lite"/>
    </source>
</evidence>
<comment type="caution">
    <text evidence="3">The sequence shown here is derived from an EMBL/GenBank/DDBJ whole genome shotgun (WGS) entry which is preliminary data.</text>
</comment>
<feature type="compositionally biased region" description="Low complexity" evidence="1">
    <location>
        <begin position="382"/>
        <end position="393"/>
    </location>
</feature>
<dbReference type="EMBL" id="BAAABV010000018">
    <property type="protein sequence ID" value="GAA0297555.1"/>
    <property type="molecule type" value="Genomic_DNA"/>
</dbReference>
<dbReference type="RefSeq" id="WP_344161155.1">
    <property type="nucleotide sequence ID" value="NZ_BAAABV010000018.1"/>
</dbReference>
<feature type="compositionally biased region" description="Pro residues" evidence="1">
    <location>
        <begin position="328"/>
        <end position="381"/>
    </location>
</feature>
<feature type="region of interest" description="Disordered" evidence="1">
    <location>
        <begin position="325"/>
        <end position="401"/>
    </location>
</feature>
<feature type="transmembrane region" description="Helical" evidence="2">
    <location>
        <begin position="293"/>
        <end position="315"/>
    </location>
</feature>
<keyword evidence="2" id="KW-0472">Membrane</keyword>
<evidence type="ECO:0000313" key="3">
    <source>
        <dbReference type="EMBL" id="GAA0297555.1"/>
    </source>
</evidence>
<keyword evidence="4" id="KW-1185">Reference proteome</keyword>
<feature type="compositionally biased region" description="Pro residues" evidence="1">
    <location>
        <begin position="209"/>
        <end position="219"/>
    </location>
</feature>